<proteinExistence type="inferred from homology"/>
<feature type="transmembrane region" description="Helical" evidence="18">
    <location>
        <begin position="219"/>
        <end position="243"/>
    </location>
</feature>
<accession>A0ABP9P4I3</accession>
<name>A0ABP9P4I3_9ACTN</name>
<evidence type="ECO:0000256" key="8">
    <source>
        <dbReference type="ARBA" id="ARBA00022989"/>
    </source>
</evidence>
<dbReference type="InterPro" id="IPR001708">
    <property type="entry name" value="YidC/ALB3/OXA1/COX18"/>
</dbReference>
<evidence type="ECO:0000259" key="19">
    <source>
        <dbReference type="Pfam" id="PF02096"/>
    </source>
</evidence>
<evidence type="ECO:0000256" key="10">
    <source>
        <dbReference type="ARBA" id="ARBA00023186"/>
    </source>
</evidence>
<comment type="subcellular location">
    <subcellularLocation>
        <location evidence="1">Cell membrane</location>
        <topology evidence="1">Multi-pass membrane protein</topology>
    </subcellularLocation>
    <subcellularLocation>
        <location evidence="16">Membrane</location>
        <topology evidence="16">Multi-pass membrane protein</topology>
    </subcellularLocation>
</comment>
<dbReference type="CDD" id="cd20070">
    <property type="entry name" value="5TM_YidC_Alb3"/>
    <property type="match status" value="1"/>
</dbReference>
<feature type="compositionally biased region" description="Basic residues" evidence="17">
    <location>
        <begin position="379"/>
        <end position="389"/>
    </location>
</feature>
<evidence type="ECO:0000256" key="13">
    <source>
        <dbReference type="ARBA" id="ARBA00031538"/>
    </source>
</evidence>
<keyword evidence="5" id="KW-1003">Cell membrane</keyword>
<feature type="region of interest" description="Disordered" evidence="17">
    <location>
        <begin position="267"/>
        <end position="389"/>
    </location>
</feature>
<keyword evidence="9 18" id="KW-0472">Membrane</keyword>
<dbReference type="InterPro" id="IPR028055">
    <property type="entry name" value="YidC/Oxa/ALB_C"/>
</dbReference>
<dbReference type="NCBIfam" id="NF002350">
    <property type="entry name" value="PRK01315.1"/>
    <property type="match status" value="1"/>
</dbReference>
<comment type="function">
    <text evidence="11">Required for the insertion and/or proper folding and/or complex formation of integral membrane proteins into the membrane. Involved in integration of membrane proteins that insert both dependently and independently of the Sec translocase complex, as well as at least some lipoproteins. Aids folding of multispanning membrane proteins.</text>
</comment>
<evidence type="ECO:0000313" key="21">
    <source>
        <dbReference type="Proteomes" id="UP001500221"/>
    </source>
</evidence>
<feature type="domain" description="Membrane insertase YidC/Oxa/ALB C-terminal" evidence="19">
    <location>
        <begin position="42"/>
        <end position="258"/>
    </location>
</feature>
<evidence type="ECO:0000256" key="12">
    <source>
        <dbReference type="ARBA" id="ARBA00026028"/>
    </source>
</evidence>
<evidence type="ECO:0000256" key="4">
    <source>
        <dbReference type="ARBA" id="ARBA00022448"/>
    </source>
</evidence>
<evidence type="ECO:0000256" key="17">
    <source>
        <dbReference type="SAM" id="MobiDB-lite"/>
    </source>
</evidence>
<sequence length="389" mass="42769">MGFLSDIGGWIMTPLYYIVSAIMLGFHEVFSLFLDPEGGLSWALSIIGLTIVIRVLLIPLFVKQIKSQRNMQLLQPKVKELQKKYGHDRQKLGEETMKLYKDAGTNPFASCLPLILQMPIFFALFRLISRASQEEGRGFLSDDRAKDFGESLIFGHIPISESFWQARTWGPDGDVIVMLVAVFLVIAMTATTFTTQRQLMSKNMPADAMTGPYAQQQKVLLYVLPLVFGISGVAFPIGVLLYWTTSNLWTMGQQFYVIRNNPAPGTPAFQAKLDRDRAKARAKGIASGELEPEPEPEVDRRPATRQQPKRLTKAERQRQQRAGGSAGAGVTSNADASSSAGSTPDLSKSPTPQAEEQTKPVAKKPSGGGSSPARPPANKSKKKKQGGRR</sequence>
<evidence type="ECO:0000256" key="14">
    <source>
        <dbReference type="ARBA" id="ARBA00033245"/>
    </source>
</evidence>
<reference evidence="21" key="1">
    <citation type="journal article" date="2019" name="Int. J. Syst. Evol. Microbiol.">
        <title>The Global Catalogue of Microorganisms (GCM) 10K type strain sequencing project: providing services to taxonomists for standard genome sequencing and annotation.</title>
        <authorList>
            <consortium name="The Broad Institute Genomics Platform"/>
            <consortium name="The Broad Institute Genome Sequencing Center for Infectious Disease"/>
            <person name="Wu L."/>
            <person name="Ma J."/>
        </authorList>
    </citation>
    <scope>NUCLEOTIDE SEQUENCE [LARGE SCALE GENOMIC DNA]</scope>
    <source>
        <strain evidence="21">JCM 18459</strain>
    </source>
</reference>
<keyword evidence="6 16" id="KW-0812">Transmembrane</keyword>
<comment type="similarity">
    <text evidence="2">Belongs to the OXA1/ALB3/YidC family. Type 1 subfamily.</text>
</comment>
<evidence type="ECO:0000256" key="11">
    <source>
        <dbReference type="ARBA" id="ARBA00025034"/>
    </source>
</evidence>
<evidence type="ECO:0000256" key="5">
    <source>
        <dbReference type="ARBA" id="ARBA00022475"/>
    </source>
</evidence>
<keyword evidence="7" id="KW-0653">Protein transport</keyword>
<keyword evidence="21" id="KW-1185">Reference proteome</keyword>
<evidence type="ECO:0000256" key="15">
    <source>
        <dbReference type="ARBA" id="ARBA00033342"/>
    </source>
</evidence>
<evidence type="ECO:0000313" key="20">
    <source>
        <dbReference type="EMBL" id="GAA5140569.1"/>
    </source>
</evidence>
<evidence type="ECO:0000256" key="7">
    <source>
        <dbReference type="ARBA" id="ARBA00022927"/>
    </source>
</evidence>
<dbReference type="PANTHER" id="PTHR12428">
    <property type="entry name" value="OXA1"/>
    <property type="match status" value="1"/>
</dbReference>
<dbReference type="Proteomes" id="UP001500221">
    <property type="component" value="Unassembled WGS sequence"/>
</dbReference>
<feature type="compositionally biased region" description="Polar residues" evidence="17">
    <location>
        <begin position="330"/>
        <end position="355"/>
    </location>
</feature>
<evidence type="ECO:0000256" key="3">
    <source>
        <dbReference type="ARBA" id="ARBA00015325"/>
    </source>
</evidence>
<dbReference type="InterPro" id="IPR047196">
    <property type="entry name" value="YidC_ALB_C"/>
</dbReference>
<keyword evidence="4" id="KW-0813">Transport</keyword>
<organism evidence="20 21">
    <name type="scientific">Nocardioides marinquilinus</name>
    <dbReference type="NCBI Taxonomy" id="1210400"/>
    <lineage>
        <taxon>Bacteria</taxon>
        <taxon>Bacillati</taxon>
        <taxon>Actinomycetota</taxon>
        <taxon>Actinomycetes</taxon>
        <taxon>Propionibacteriales</taxon>
        <taxon>Nocardioidaceae</taxon>
        <taxon>Nocardioides</taxon>
    </lineage>
</organism>
<gene>
    <name evidence="20" type="primary">yidC</name>
    <name evidence="20" type="ORF">GCM10023340_00890</name>
</gene>
<evidence type="ECO:0000256" key="2">
    <source>
        <dbReference type="ARBA" id="ARBA00010527"/>
    </source>
</evidence>
<feature type="transmembrane region" description="Helical" evidence="18">
    <location>
        <begin position="15"/>
        <end position="34"/>
    </location>
</feature>
<evidence type="ECO:0000256" key="6">
    <source>
        <dbReference type="ARBA" id="ARBA00022692"/>
    </source>
</evidence>
<evidence type="ECO:0000256" key="1">
    <source>
        <dbReference type="ARBA" id="ARBA00004651"/>
    </source>
</evidence>
<protein>
    <recommendedName>
        <fullName evidence="3">Membrane protein insertase YidC</fullName>
    </recommendedName>
    <alternativeName>
        <fullName evidence="15">Foldase YidC</fullName>
    </alternativeName>
    <alternativeName>
        <fullName evidence="14">Membrane integrase YidC</fullName>
    </alternativeName>
    <alternativeName>
        <fullName evidence="13">Membrane protein YidC</fullName>
    </alternativeName>
</protein>
<keyword evidence="8 18" id="KW-1133">Transmembrane helix</keyword>
<evidence type="ECO:0000256" key="9">
    <source>
        <dbReference type="ARBA" id="ARBA00023136"/>
    </source>
</evidence>
<dbReference type="Pfam" id="PF02096">
    <property type="entry name" value="60KD_IMP"/>
    <property type="match status" value="1"/>
</dbReference>
<comment type="subunit">
    <text evidence="12">Interacts with the Sec translocase complex via SecD. Specifically interacts with transmembrane segments of nascent integral membrane proteins during membrane integration.</text>
</comment>
<dbReference type="PANTHER" id="PTHR12428:SF65">
    <property type="entry name" value="CYTOCHROME C OXIDASE ASSEMBLY PROTEIN COX18, MITOCHONDRIAL"/>
    <property type="match status" value="1"/>
</dbReference>
<comment type="caution">
    <text evidence="20">The sequence shown here is derived from an EMBL/GenBank/DDBJ whole genome shotgun (WGS) entry which is preliminary data.</text>
</comment>
<evidence type="ECO:0000256" key="18">
    <source>
        <dbReference type="SAM" id="Phobius"/>
    </source>
</evidence>
<dbReference type="EMBL" id="BAABKG010000001">
    <property type="protein sequence ID" value="GAA5140569.1"/>
    <property type="molecule type" value="Genomic_DNA"/>
</dbReference>
<evidence type="ECO:0000256" key="16">
    <source>
        <dbReference type="RuleBase" id="RU003945"/>
    </source>
</evidence>
<feature type="transmembrane region" description="Helical" evidence="18">
    <location>
        <begin position="175"/>
        <end position="194"/>
    </location>
</feature>
<feature type="transmembrane region" description="Helical" evidence="18">
    <location>
        <begin position="40"/>
        <end position="62"/>
    </location>
</feature>
<feature type="transmembrane region" description="Helical" evidence="18">
    <location>
        <begin position="107"/>
        <end position="128"/>
    </location>
</feature>
<keyword evidence="10" id="KW-0143">Chaperone</keyword>
<dbReference type="NCBIfam" id="TIGR03592">
    <property type="entry name" value="yidC_oxa1_cterm"/>
    <property type="match status" value="1"/>
</dbReference>